<proteinExistence type="predicted"/>
<sequence>MADNDYDYDETEDNGDDSNDAAVPEADVDPEVAARKRSEIAEAESLSPSAKESLRRELEAEMERFLASGGRIREVAPDADSQD</sequence>
<feature type="compositionally biased region" description="Acidic residues" evidence="1">
    <location>
        <begin position="1"/>
        <end position="19"/>
    </location>
</feature>
<keyword evidence="4" id="KW-1185">Reference proteome</keyword>
<accession>A0A3E0H8N6</accession>
<reference evidence="3 4" key="1">
    <citation type="submission" date="2018-08" db="EMBL/GenBank/DDBJ databases">
        <title>Genomic Encyclopedia of Type Strains, Phase IV (KMG-IV): sequencing the most valuable type-strain genomes for metagenomic binning, comparative biology and taxonomic classification.</title>
        <authorList>
            <person name="Goeker M."/>
        </authorList>
    </citation>
    <scope>NUCLEOTIDE SEQUENCE [LARGE SCALE GENOMIC DNA]</scope>
    <source>
        <strain evidence="3 4">DSM 26022</strain>
    </source>
</reference>
<feature type="region of interest" description="Disordered" evidence="1">
    <location>
        <begin position="1"/>
        <end position="55"/>
    </location>
</feature>
<evidence type="ECO:0000313" key="4">
    <source>
        <dbReference type="Proteomes" id="UP000256774"/>
    </source>
</evidence>
<organism evidence="3 4">
    <name type="scientific">Paraperlucidibaca baekdonensis</name>
    <dbReference type="NCBI Taxonomy" id="748120"/>
    <lineage>
        <taxon>Bacteria</taxon>
        <taxon>Pseudomonadati</taxon>
        <taxon>Pseudomonadota</taxon>
        <taxon>Gammaproteobacteria</taxon>
        <taxon>Moraxellales</taxon>
        <taxon>Moraxellaceae</taxon>
        <taxon>Paraperlucidibaca</taxon>
    </lineage>
</organism>
<dbReference type="RefSeq" id="WP_116207045.1">
    <property type="nucleotide sequence ID" value="NZ_QUNR01000001.1"/>
</dbReference>
<evidence type="ECO:0000256" key="1">
    <source>
        <dbReference type="SAM" id="MobiDB-lite"/>
    </source>
</evidence>
<dbReference type="OrthoDB" id="5741083at2"/>
<dbReference type="EMBL" id="QUNR01000001">
    <property type="protein sequence ID" value="REH39963.1"/>
    <property type="molecule type" value="Genomic_DNA"/>
</dbReference>
<feature type="domain" description="Transcriptional regulator SutA RNAP-binding" evidence="2">
    <location>
        <begin position="50"/>
        <end position="82"/>
    </location>
</feature>
<protein>
    <recommendedName>
        <fullName evidence="2">Transcriptional regulator SutA RNAP-binding domain-containing protein</fullName>
    </recommendedName>
</protein>
<name>A0A3E0H8N6_9GAMM</name>
<evidence type="ECO:0000313" key="3">
    <source>
        <dbReference type="EMBL" id="REH39963.1"/>
    </source>
</evidence>
<dbReference type="AlphaFoldDB" id="A0A3E0H8N6"/>
<evidence type="ECO:0000259" key="2">
    <source>
        <dbReference type="Pfam" id="PF20661"/>
    </source>
</evidence>
<dbReference type="Pfam" id="PF20661">
    <property type="entry name" value="SutA-RBD"/>
    <property type="match status" value="1"/>
</dbReference>
<gene>
    <name evidence="3" type="ORF">DFR26_0158</name>
</gene>
<comment type="caution">
    <text evidence="3">The sequence shown here is derived from an EMBL/GenBank/DDBJ whole genome shotgun (WGS) entry which is preliminary data.</text>
</comment>
<dbReference type="Proteomes" id="UP000256774">
    <property type="component" value="Unassembled WGS sequence"/>
</dbReference>
<dbReference type="InterPro" id="IPR049191">
    <property type="entry name" value="SutA_RBD"/>
</dbReference>